<dbReference type="PANTHER" id="PTHR21366:SF22">
    <property type="entry name" value="VOC DOMAIN-CONTAINING PROTEIN"/>
    <property type="match status" value="1"/>
</dbReference>
<dbReference type="PANTHER" id="PTHR21366">
    <property type="entry name" value="GLYOXALASE FAMILY PROTEIN"/>
    <property type="match status" value="1"/>
</dbReference>
<dbReference type="InterPro" id="IPR018146">
    <property type="entry name" value="Glyoxalase_1_CS"/>
</dbReference>
<dbReference type="CDD" id="cd07245">
    <property type="entry name" value="VOC_like"/>
    <property type="match status" value="1"/>
</dbReference>
<gene>
    <name evidence="3" type="ORF">MNBD_GAMMA19-700</name>
</gene>
<dbReference type="InterPro" id="IPR004360">
    <property type="entry name" value="Glyas_Fos-R_dOase_dom"/>
</dbReference>
<proteinExistence type="predicted"/>
<evidence type="ECO:0000313" key="3">
    <source>
        <dbReference type="EMBL" id="VAX00950.1"/>
    </source>
</evidence>
<dbReference type="GO" id="GO:0004462">
    <property type="term" value="F:lactoylglutathione lyase activity"/>
    <property type="evidence" value="ECO:0007669"/>
    <property type="project" value="InterPro"/>
</dbReference>
<dbReference type="SUPFAM" id="SSF54593">
    <property type="entry name" value="Glyoxalase/Bleomycin resistance protein/Dihydroxybiphenyl dioxygenase"/>
    <property type="match status" value="1"/>
</dbReference>
<keyword evidence="3" id="KW-0560">Oxidoreductase</keyword>
<dbReference type="Pfam" id="PF00903">
    <property type="entry name" value="Glyoxalase"/>
    <property type="match status" value="1"/>
</dbReference>
<sequence>MYAILHVSFIVADTKHALRFYCDVLGLAINHQRPDLGYPGAWLDCGGDQQIHLLELPNPDPVTGRPEHGGRDRHAAFAVEKLDVLGASLEAAGIKFTRSQSGRQALFCRDPDGNALEFVEVTA</sequence>
<organism evidence="3">
    <name type="scientific">hydrothermal vent metagenome</name>
    <dbReference type="NCBI Taxonomy" id="652676"/>
    <lineage>
        <taxon>unclassified sequences</taxon>
        <taxon>metagenomes</taxon>
        <taxon>ecological metagenomes</taxon>
    </lineage>
</organism>
<keyword evidence="3" id="KW-0223">Dioxygenase</keyword>
<evidence type="ECO:0000256" key="1">
    <source>
        <dbReference type="ARBA" id="ARBA00022723"/>
    </source>
</evidence>
<dbReference type="InterPro" id="IPR037523">
    <property type="entry name" value="VOC_core"/>
</dbReference>
<dbReference type="PROSITE" id="PS51819">
    <property type="entry name" value="VOC"/>
    <property type="match status" value="1"/>
</dbReference>
<dbReference type="InterPro" id="IPR050383">
    <property type="entry name" value="GlyoxalaseI/FosfomycinResist"/>
</dbReference>
<protein>
    <submittedName>
        <fullName evidence="3">Glyoxalase/bleomycin resistance protein/dioxygenase</fullName>
    </submittedName>
</protein>
<dbReference type="InterPro" id="IPR029068">
    <property type="entry name" value="Glyas_Bleomycin-R_OHBP_Dase"/>
</dbReference>
<accession>A0A3B1ARV3</accession>
<feature type="domain" description="VOC" evidence="2">
    <location>
        <begin position="3"/>
        <end position="121"/>
    </location>
</feature>
<dbReference type="GO" id="GO:0046872">
    <property type="term" value="F:metal ion binding"/>
    <property type="evidence" value="ECO:0007669"/>
    <property type="project" value="UniProtKB-KW"/>
</dbReference>
<keyword evidence="1" id="KW-0479">Metal-binding</keyword>
<evidence type="ECO:0000259" key="2">
    <source>
        <dbReference type="PROSITE" id="PS51819"/>
    </source>
</evidence>
<dbReference type="AlphaFoldDB" id="A0A3B1ARV3"/>
<dbReference type="Gene3D" id="3.10.180.10">
    <property type="entry name" value="2,3-Dihydroxybiphenyl 1,2-Dioxygenase, domain 1"/>
    <property type="match status" value="1"/>
</dbReference>
<dbReference type="EMBL" id="UOFV01000228">
    <property type="protein sequence ID" value="VAX00950.1"/>
    <property type="molecule type" value="Genomic_DNA"/>
</dbReference>
<dbReference type="PROSITE" id="PS00934">
    <property type="entry name" value="GLYOXALASE_I_1"/>
    <property type="match status" value="1"/>
</dbReference>
<dbReference type="GO" id="GO:0051213">
    <property type="term" value="F:dioxygenase activity"/>
    <property type="evidence" value="ECO:0007669"/>
    <property type="project" value="UniProtKB-KW"/>
</dbReference>
<reference evidence="3" key="1">
    <citation type="submission" date="2018-06" db="EMBL/GenBank/DDBJ databases">
        <authorList>
            <person name="Zhirakovskaya E."/>
        </authorList>
    </citation>
    <scope>NUCLEOTIDE SEQUENCE</scope>
</reference>
<name>A0A3B1ARV3_9ZZZZ</name>